<proteinExistence type="inferred from homology"/>
<dbReference type="GO" id="GO:0016787">
    <property type="term" value="F:hydrolase activity"/>
    <property type="evidence" value="ECO:0007669"/>
    <property type="project" value="UniProtKB-KW"/>
</dbReference>
<evidence type="ECO:0000256" key="4">
    <source>
        <dbReference type="ARBA" id="ARBA00022763"/>
    </source>
</evidence>
<accession>V2XMD8</accession>
<dbReference type="OrthoDB" id="9804325at2"/>
<dbReference type="PANTHER" id="PTHR47964:SF1">
    <property type="entry name" value="ATP-DEPENDENT DNA HELICASE HOMOLOG RECG, CHLOROPLASTIC"/>
    <property type="match status" value="1"/>
</dbReference>
<dbReference type="Pfam" id="PF00270">
    <property type="entry name" value="DEAD"/>
    <property type="match status" value="1"/>
</dbReference>
<dbReference type="InterPro" id="IPR027417">
    <property type="entry name" value="P-loop_NTPase"/>
</dbReference>
<dbReference type="STRING" id="592026.GCWU0000282_001339"/>
<feature type="coiled-coil region" evidence="14">
    <location>
        <begin position="229"/>
        <end position="263"/>
    </location>
</feature>
<dbReference type="Pfam" id="PF17757">
    <property type="entry name" value="UvrB_inter"/>
    <property type="match status" value="1"/>
</dbReference>
<sequence>MNLLTKPLLELKEINEAINHINKGKLPILITGCMDAEKSNIIETLSKGTSKRHRVIITYDEIRAGEIQTDMKLYDKKAVIYPAKDIMFFAADVHGNAIISGRLEVLKRLIEDKPSTIILSLEAGLDRVLPLSYVKEKIVKLSVRDSFDITELARRLSELGYEKTSQVSGKGQFAVRGDIFDIFPLTEETPFRLEFWGDEIDTIRAFDVESQRSIENVEELLVYPATEIIIDEERKLAGLKKLNKEKEEVYKKFRAEMKTEEAARINSVVEEFKDNLEIYGGSFGIDSYINYFFDETETFFDYFNEEDIFFIDEPIRIEEKGKAVSFEWRESMTNRLTKGYILSKQADTIWDYKKVLAKLESKSTVLLSLLETRTGDIKAKQRFDVLSRNVNPYNNSFETLIKDLTRYKKEGYKVVVVSSSKVRAERLAEDFRERELMANYLSTDERVPVSGEVVTIQGNLRRGFEYPSIKFAIISESDIFGAEKKKTNRKKKKIDGASIASFSELHEGDYVIHENHGIGVYRGIEQFTVEGVTKDYVKVDYSGDVSIFVPTTNLDVLQKYSSANGAKPKIDKIGGQAWKKTKSKVRQSISEIARDLVELYAKRQQEQGFRYGKDTVWQQEFEEMFPYDETDDQLNAIKDVKADMESIKIMDRLVCGDVGFGKTEVAIRAAFKAVSEGKQVVMLVPTTILAGQHYTTFSKRMQNFPITVEFLSRFKSAAETKKIKEKLKAGLIDIVIGTHKVLSAEIKYKDLGLLIIDEEQRFGVSHKEKIKKLRENVDVLTLSATPIPRTLHMSLVGIRDMSVLEEPPVDRIPIQTYVLEHDDEIIREAINREIGRNGQVYYVYNRVSGIDERAAKLAELIPGARVSFAHGQMNERELERIMIEFINGEIDVLVSTTIIETGLDISNVNTIIIDDADKMGLSQLYQLRGRVGRSSRTSFAFLMYKRDRMLKEIAEKRLAAIKEFTDLGSGFKIAMKDLEIRGAGNLLGKSQSGHMEAVGYDLYCKMLNEEVKRLKGEKVAADEFETAVDIEASAYIPADYIRNEVARLEMYKRIAGIFTEEELSELKDELIDRYGEMPLAVDNLVNISFIRQMAHEIGTTKVECKGETARFSIYNEVKFDIDKISEVMADNEGRLRLRSGKETYFEYKFGDGTHKTKAEDKIKLLISLTMALAPCRLKEEIKEG</sequence>
<keyword evidence="4 13" id="KW-0227">DNA damage</keyword>
<dbReference type="GO" id="GO:0006355">
    <property type="term" value="P:regulation of DNA-templated transcription"/>
    <property type="evidence" value="ECO:0007669"/>
    <property type="project" value="UniProtKB-UniRule"/>
</dbReference>
<dbReference type="Gene3D" id="3.40.50.300">
    <property type="entry name" value="P-loop containing nucleotide triphosphate hydrolases"/>
    <property type="match status" value="2"/>
</dbReference>
<evidence type="ECO:0000256" key="10">
    <source>
        <dbReference type="ARBA" id="ARBA00061104"/>
    </source>
</evidence>
<dbReference type="Gene3D" id="3.40.50.11180">
    <property type="match status" value="1"/>
</dbReference>
<evidence type="ECO:0000256" key="2">
    <source>
        <dbReference type="ARBA" id="ARBA00022490"/>
    </source>
</evidence>
<dbReference type="HOGENOM" id="CLU_005122_1_3_9"/>
<dbReference type="PANTHER" id="PTHR47964">
    <property type="entry name" value="ATP-DEPENDENT DNA HELICASE HOMOLOG RECG, CHLOROPLASTIC"/>
    <property type="match status" value="1"/>
</dbReference>
<gene>
    <name evidence="13" type="primary">mfd</name>
    <name evidence="17" type="ORF">GCWU0000282_001339</name>
</gene>
<dbReference type="Gene3D" id="3.90.1150.50">
    <property type="entry name" value="Transcription-repair-coupling factor, D7 domain"/>
    <property type="match status" value="1"/>
</dbReference>
<keyword evidence="14" id="KW-0175">Coiled coil</keyword>
<feature type="domain" description="Helicase C-terminal" evidence="16">
    <location>
        <begin position="813"/>
        <end position="979"/>
    </location>
</feature>
<dbReference type="AlphaFoldDB" id="V2XMD8"/>
<keyword evidence="7 13" id="KW-0067">ATP-binding</keyword>
<dbReference type="EC" id="3.6.4.-" evidence="13"/>
<dbReference type="InterPro" id="IPR003711">
    <property type="entry name" value="CarD-like/TRCF_RID"/>
</dbReference>
<organism evidence="17 18">
    <name type="scientific">Catonella morbi ATCC 51271</name>
    <dbReference type="NCBI Taxonomy" id="592026"/>
    <lineage>
        <taxon>Bacteria</taxon>
        <taxon>Bacillati</taxon>
        <taxon>Bacillota</taxon>
        <taxon>Clostridia</taxon>
        <taxon>Lachnospirales</taxon>
        <taxon>Lachnospiraceae</taxon>
        <taxon>Catonella</taxon>
    </lineage>
</organism>
<dbReference type="RefSeq" id="WP_023354219.1">
    <property type="nucleotide sequence ID" value="NZ_KI535367.1"/>
</dbReference>
<dbReference type="InterPro" id="IPR047112">
    <property type="entry name" value="RecG/Mfd"/>
</dbReference>
<dbReference type="Pfam" id="PF00271">
    <property type="entry name" value="Helicase_C"/>
    <property type="match status" value="1"/>
</dbReference>
<comment type="similarity">
    <text evidence="10 13">In the N-terminal section; belongs to the UvrB family.</text>
</comment>
<dbReference type="GO" id="GO:0003678">
    <property type="term" value="F:DNA helicase activity"/>
    <property type="evidence" value="ECO:0007669"/>
    <property type="project" value="TreeGrafter"/>
</dbReference>
<comment type="caution">
    <text evidence="17">The sequence shown here is derived from an EMBL/GenBank/DDBJ whole genome shotgun (WGS) entry which is preliminary data.</text>
</comment>
<dbReference type="eggNOG" id="COG1197">
    <property type="taxonomic scope" value="Bacteria"/>
</dbReference>
<dbReference type="Pfam" id="PF02559">
    <property type="entry name" value="CarD_TRCF_RID"/>
    <property type="match status" value="1"/>
</dbReference>
<name>V2XMD8_9FIRM</name>
<dbReference type="CDD" id="cd17991">
    <property type="entry name" value="DEXHc_TRCF"/>
    <property type="match status" value="1"/>
</dbReference>
<dbReference type="GO" id="GO:0003684">
    <property type="term" value="F:damaged DNA binding"/>
    <property type="evidence" value="ECO:0007669"/>
    <property type="project" value="InterPro"/>
</dbReference>
<dbReference type="InterPro" id="IPR036101">
    <property type="entry name" value="CarD-like/TRCF_RID_sf"/>
</dbReference>
<dbReference type="GO" id="GO:0005524">
    <property type="term" value="F:ATP binding"/>
    <property type="evidence" value="ECO:0007669"/>
    <property type="project" value="UniProtKB-UniRule"/>
</dbReference>
<dbReference type="InterPro" id="IPR004576">
    <property type="entry name" value="Mfd"/>
</dbReference>
<dbReference type="SUPFAM" id="SSF52540">
    <property type="entry name" value="P-loop containing nucleoside triphosphate hydrolases"/>
    <property type="match status" value="4"/>
</dbReference>
<dbReference type="SMART" id="SM00490">
    <property type="entry name" value="HELICc"/>
    <property type="match status" value="1"/>
</dbReference>
<evidence type="ECO:0000256" key="7">
    <source>
        <dbReference type="ARBA" id="ARBA00022840"/>
    </source>
</evidence>
<dbReference type="EMBL" id="ACIL03000011">
    <property type="protein sequence ID" value="ESL03349.1"/>
    <property type="molecule type" value="Genomic_DNA"/>
</dbReference>
<keyword evidence="6" id="KW-0347">Helicase</keyword>
<dbReference type="SMART" id="SM00487">
    <property type="entry name" value="DEXDc"/>
    <property type="match status" value="1"/>
</dbReference>
<dbReference type="InterPro" id="IPR041471">
    <property type="entry name" value="UvrB_inter"/>
</dbReference>
<evidence type="ECO:0000256" key="9">
    <source>
        <dbReference type="ARBA" id="ARBA00023204"/>
    </source>
</evidence>
<evidence type="ECO:0000256" key="1">
    <source>
        <dbReference type="ARBA" id="ARBA00004496"/>
    </source>
</evidence>
<dbReference type="InterPro" id="IPR037235">
    <property type="entry name" value="TRCF-like_C_D7"/>
</dbReference>
<keyword evidence="3 13" id="KW-0547">Nucleotide-binding</keyword>
<dbReference type="NCBIfam" id="TIGR00580">
    <property type="entry name" value="mfd"/>
    <property type="match status" value="1"/>
</dbReference>
<dbReference type="InterPro" id="IPR011545">
    <property type="entry name" value="DEAD/DEAH_box_helicase_dom"/>
</dbReference>
<dbReference type="InterPro" id="IPR014001">
    <property type="entry name" value="Helicase_ATP-bd"/>
</dbReference>
<evidence type="ECO:0000256" key="13">
    <source>
        <dbReference type="HAMAP-Rule" id="MF_00969"/>
    </source>
</evidence>
<dbReference type="HAMAP" id="MF_00969">
    <property type="entry name" value="TRCF"/>
    <property type="match status" value="1"/>
</dbReference>
<evidence type="ECO:0000256" key="12">
    <source>
        <dbReference type="ARBA" id="ARBA00070128"/>
    </source>
</evidence>
<keyword evidence="9 13" id="KW-0234">DNA repair</keyword>
<dbReference type="SMART" id="SM01058">
    <property type="entry name" value="CarD_TRCF"/>
    <property type="match status" value="1"/>
</dbReference>
<evidence type="ECO:0000256" key="8">
    <source>
        <dbReference type="ARBA" id="ARBA00023125"/>
    </source>
</evidence>
<dbReference type="FunFam" id="3.40.50.300:FF:000546">
    <property type="entry name" value="Transcription-repair-coupling factor"/>
    <property type="match status" value="1"/>
</dbReference>
<dbReference type="Gene3D" id="2.40.10.170">
    <property type="match status" value="1"/>
</dbReference>
<evidence type="ECO:0000259" key="15">
    <source>
        <dbReference type="PROSITE" id="PS51192"/>
    </source>
</evidence>
<keyword evidence="2 13" id="KW-0963">Cytoplasm</keyword>
<evidence type="ECO:0000256" key="5">
    <source>
        <dbReference type="ARBA" id="ARBA00022801"/>
    </source>
</evidence>
<protein>
    <recommendedName>
        <fullName evidence="12 13">Transcription-repair-coupling factor</fullName>
        <shortName evidence="13">TRCF</shortName>
        <ecNumber evidence="13">3.6.4.-</ecNumber>
    </recommendedName>
</protein>
<evidence type="ECO:0000313" key="17">
    <source>
        <dbReference type="EMBL" id="ESL03349.1"/>
    </source>
</evidence>
<dbReference type="PROSITE" id="PS51192">
    <property type="entry name" value="HELICASE_ATP_BIND_1"/>
    <property type="match status" value="1"/>
</dbReference>
<keyword evidence="8 13" id="KW-0238">DNA-binding</keyword>
<dbReference type="InterPro" id="IPR005118">
    <property type="entry name" value="TRCF_C"/>
</dbReference>
<keyword evidence="5 13" id="KW-0378">Hydrolase</keyword>
<feature type="domain" description="Helicase ATP-binding" evidence="15">
    <location>
        <begin position="643"/>
        <end position="804"/>
    </location>
</feature>
<comment type="subcellular location">
    <subcellularLocation>
        <location evidence="1 13">Cytoplasm</location>
    </subcellularLocation>
</comment>
<comment type="similarity">
    <text evidence="11 13">In the C-terminal section; belongs to the helicase family. RecG subfamily.</text>
</comment>
<dbReference type="SUPFAM" id="SSF143517">
    <property type="entry name" value="TRCF domain-like"/>
    <property type="match status" value="1"/>
</dbReference>
<dbReference type="Pfam" id="PF03461">
    <property type="entry name" value="TRCF"/>
    <property type="match status" value="1"/>
</dbReference>
<evidence type="ECO:0000256" key="14">
    <source>
        <dbReference type="SAM" id="Coils"/>
    </source>
</evidence>
<evidence type="ECO:0000256" key="6">
    <source>
        <dbReference type="ARBA" id="ARBA00022806"/>
    </source>
</evidence>
<evidence type="ECO:0000256" key="11">
    <source>
        <dbReference type="ARBA" id="ARBA00061399"/>
    </source>
</evidence>
<dbReference type="SUPFAM" id="SSF141259">
    <property type="entry name" value="CarD-like"/>
    <property type="match status" value="1"/>
</dbReference>
<dbReference type="PROSITE" id="PS51194">
    <property type="entry name" value="HELICASE_CTER"/>
    <property type="match status" value="1"/>
</dbReference>
<comment type="function">
    <text evidence="13">Couples transcription and DNA repair by recognizing RNA polymerase (RNAP) stalled at DNA lesions. Mediates ATP-dependent release of RNAP and its truncated transcript from the DNA, and recruitment of nucleotide excision repair machinery to the damaged site.</text>
</comment>
<evidence type="ECO:0000259" key="16">
    <source>
        <dbReference type="PROSITE" id="PS51194"/>
    </source>
</evidence>
<evidence type="ECO:0000313" key="18">
    <source>
        <dbReference type="Proteomes" id="UP000018227"/>
    </source>
</evidence>
<dbReference type="Gene3D" id="3.30.2060.10">
    <property type="entry name" value="Penicillin-binding protein 1b domain"/>
    <property type="match status" value="1"/>
</dbReference>
<dbReference type="SMART" id="SM00982">
    <property type="entry name" value="TRCF"/>
    <property type="match status" value="1"/>
</dbReference>
<keyword evidence="18" id="KW-1185">Reference proteome</keyword>
<evidence type="ECO:0000256" key="3">
    <source>
        <dbReference type="ARBA" id="ARBA00022741"/>
    </source>
</evidence>
<dbReference type="GO" id="GO:0000716">
    <property type="term" value="P:transcription-coupled nucleotide-excision repair, DNA damage recognition"/>
    <property type="evidence" value="ECO:0007669"/>
    <property type="project" value="UniProtKB-UniRule"/>
</dbReference>
<dbReference type="GO" id="GO:0005737">
    <property type="term" value="C:cytoplasm"/>
    <property type="evidence" value="ECO:0007669"/>
    <property type="project" value="UniProtKB-SubCell"/>
</dbReference>
<reference evidence="17 18" key="1">
    <citation type="submission" date="2013-06" db="EMBL/GenBank/DDBJ databases">
        <authorList>
            <person name="Weinstock G."/>
            <person name="Sodergren E."/>
            <person name="Clifton S."/>
            <person name="Fulton L."/>
            <person name="Fulton B."/>
            <person name="Courtney L."/>
            <person name="Fronick C."/>
            <person name="Harrison M."/>
            <person name="Strong C."/>
            <person name="Farmer C."/>
            <person name="Delahaunty K."/>
            <person name="Markovic C."/>
            <person name="Hall O."/>
            <person name="Minx P."/>
            <person name="Tomlinson C."/>
            <person name="Mitreva M."/>
            <person name="Nelson J."/>
            <person name="Hou S."/>
            <person name="Wollam A."/>
            <person name="Pepin K.H."/>
            <person name="Johnson M."/>
            <person name="Bhonagiri V."/>
            <person name="Nash W.E."/>
            <person name="Warren W."/>
            <person name="Chinwalla A."/>
            <person name="Mardis E.R."/>
            <person name="Wilson R.K."/>
        </authorList>
    </citation>
    <scope>NUCLEOTIDE SEQUENCE [LARGE SCALE GENOMIC DNA]</scope>
    <source>
        <strain evidence="17 18">ATCC 51271</strain>
    </source>
</reference>
<dbReference type="InterPro" id="IPR001650">
    <property type="entry name" value="Helicase_C-like"/>
</dbReference>
<dbReference type="Proteomes" id="UP000018227">
    <property type="component" value="Unassembled WGS sequence"/>
</dbReference>